<dbReference type="HOGENOM" id="CLU_2991829_0_0_10"/>
<accession>G2PIK4</accession>
<name>G2PIK4_ALLRU</name>
<dbReference type="STRING" id="886377.Murru_1678"/>
<sequence>MVKMGSYVVWEDAFVVKTQITDERNTLNLWFIELFCPIRKQNRLVAKVYLEQSTKNK</sequence>
<gene>
    <name evidence="1" type="ordered locus">Murru_1678</name>
</gene>
<dbReference type="KEGG" id="mrs:Murru_1678"/>
<protein>
    <submittedName>
        <fullName evidence="1">Uncharacterized protein</fullName>
    </submittedName>
</protein>
<evidence type="ECO:0000313" key="1">
    <source>
        <dbReference type="EMBL" id="AEM70718.1"/>
    </source>
</evidence>
<dbReference type="AlphaFoldDB" id="G2PIK4"/>
<keyword evidence="2" id="KW-1185">Reference proteome</keyword>
<organism evidence="1 2">
    <name type="scientific">Allomuricauda ruestringensis (strain DSM 13258 / CIP 107369 / LMG 19739 / B1)</name>
    <name type="common">Muricauda ruestringensis</name>
    <dbReference type="NCBI Taxonomy" id="886377"/>
    <lineage>
        <taxon>Bacteria</taxon>
        <taxon>Pseudomonadati</taxon>
        <taxon>Bacteroidota</taxon>
        <taxon>Flavobacteriia</taxon>
        <taxon>Flavobacteriales</taxon>
        <taxon>Flavobacteriaceae</taxon>
        <taxon>Flagellimonas</taxon>
    </lineage>
</organism>
<evidence type="ECO:0000313" key="2">
    <source>
        <dbReference type="Proteomes" id="UP000008908"/>
    </source>
</evidence>
<dbReference type="Proteomes" id="UP000008908">
    <property type="component" value="Chromosome"/>
</dbReference>
<reference evidence="1 2" key="2">
    <citation type="journal article" date="2012" name="Stand. Genomic Sci.">
        <title>Complete genome sequence of the facultatively anaerobic, appendaged bacterium Muricauda ruestringensis type strain (B1(T)).</title>
        <authorList>
            <person name="Huntemann M."/>
            <person name="Teshima H."/>
            <person name="Lapidus A."/>
            <person name="Nolan M."/>
            <person name="Lucas S."/>
            <person name="Hammon N."/>
            <person name="Deshpande S."/>
            <person name="Cheng J.F."/>
            <person name="Tapia R."/>
            <person name="Goodwin L.A."/>
            <person name="Pitluck S."/>
            <person name="Liolios K."/>
            <person name="Pagani I."/>
            <person name="Ivanova N."/>
            <person name="Mavromatis K."/>
            <person name="Mikhailova N."/>
            <person name="Pati A."/>
            <person name="Chen A."/>
            <person name="Palaniappan K."/>
            <person name="Land M."/>
            <person name="Hauser L."/>
            <person name="Pan C."/>
            <person name="Brambilla E.M."/>
            <person name="Rohde M."/>
            <person name="Spring S."/>
            <person name="Goker M."/>
            <person name="Detter J.C."/>
            <person name="Bristow J."/>
            <person name="Eisen J.A."/>
            <person name="Markowitz V."/>
            <person name="Hugenholtz P."/>
            <person name="Kyrpides N.C."/>
            <person name="Klenk H.P."/>
            <person name="Woyke T."/>
        </authorList>
    </citation>
    <scope>NUCLEOTIDE SEQUENCE [LARGE SCALE GENOMIC DNA]</scope>
    <source>
        <strain evidence="2">DSM 13258 / LMG 19739 / B1</strain>
    </source>
</reference>
<reference evidence="2" key="1">
    <citation type="submission" date="2011-08" db="EMBL/GenBank/DDBJ databases">
        <title>The complete genome of Muricauda ruestringensis DSM 13258.</title>
        <authorList>
            <person name="Lucas S."/>
            <person name="Han J."/>
            <person name="Lapidus A."/>
            <person name="Bruce D."/>
            <person name="Goodwin L."/>
            <person name="Pitluck S."/>
            <person name="Peters L."/>
            <person name="Kyrpides N."/>
            <person name="Mavromatis K."/>
            <person name="Ivanova N."/>
            <person name="Ovchinnikova G."/>
            <person name="Teshima H."/>
            <person name="Detter J.C."/>
            <person name="Tapia R."/>
            <person name="Han C."/>
            <person name="Land M."/>
            <person name="Hauser L."/>
            <person name="Markowitz V."/>
            <person name="Cheng J.-F."/>
            <person name="Hugenholtz P."/>
            <person name="Woyke T."/>
            <person name="Wu D."/>
            <person name="Spring S."/>
            <person name="Schroeder M."/>
            <person name="Brambilla E."/>
            <person name="Klenk H.-P."/>
            <person name="Eisen J.A."/>
        </authorList>
    </citation>
    <scope>NUCLEOTIDE SEQUENCE [LARGE SCALE GENOMIC DNA]</scope>
    <source>
        <strain evidence="2">DSM 13258 / LMG 19739 / B1</strain>
    </source>
</reference>
<dbReference type="EMBL" id="CP002999">
    <property type="protein sequence ID" value="AEM70718.1"/>
    <property type="molecule type" value="Genomic_DNA"/>
</dbReference>
<proteinExistence type="predicted"/>